<keyword evidence="3" id="KW-0677">Repeat</keyword>
<dbReference type="Pfam" id="PF25029">
    <property type="entry name" value="MOM1"/>
    <property type="match status" value="1"/>
</dbReference>
<feature type="compositionally biased region" description="Acidic residues" evidence="12">
    <location>
        <begin position="628"/>
        <end position="639"/>
    </location>
</feature>
<evidence type="ECO:0000313" key="19">
    <source>
        <dbReference type="Proteomes" id="UP000822688"/>
    </source>
</evidence>
<dbReference type="SUPFAM" id="SSF57903">
    <property type="entry name" value="FYVE/PHD zinc finger"/>
    <property type="match status" value="2"/>
</dbReference>
<feature type="region of interest" description="Disordered" evidence="12">
    <location>
        <begin position="2136"/>
        <end position="2158"/>
    </location>
</feature>
<dbReference type="SMART" id="SM00249">
    <property type="entry name" value="PHD"/>
    <property type="match status" value="2"/>
</dbReference>
<dbReference type="InterPro" id="IPR027417">
    <property type="entry name" value="P-loop_NTPase"/>
</dbReference>
<dbReference type="GO" id="GO:0008270">
    <property type="term" value="F:zinc ion binding"/>
    <property type="evidence" value="ECO:0007669"/>
    <property type="project" value="UniProtKB-KW"/>
</dbReference>
<feature type="region of interest" description="Disordered" evidence="12">
    <location>
        <begin position="595"/>
        <end position="695"/>
    </location>
</feature>
<feature type="domain" description="CW-type" evidence="15">
    <location>
        <begin position="394"/>
        <end position="445"/>
    </location>
</feature>
<dbReference type="InterPro" id="IPR019786">
    <property type="entry name" value="Zinc_finger_PHD-type_CS"/>
</dbReference>
<feature type="compositionally biased region" description="Polar residues" evidence="12">
    <location>
        <begin position="2737"/>
        <end position="2753"/>
    </location>
</feature>
<feature type="coiled-coil region" evidence="11">
    <location>
        <begin position="2629"/>
        <end position="2656"/>
    </location>
</feature>
<dbReference type="InterPro" id="IPR014001">
    <property type="entry name" value="Helicase_ATP-bd"/>
</dbReference>
<reference evidence="18" key="1">
    <citation type="submission" date="2020-06" db="EMBL/GenBank/DDBJ databases">
        <title>WGS assembly of Ceratodon purpureus strain R40.</title>
        <authorList>
            <person name="Carey S.B."/>
            <person name="Jenkins J."/>
            <person name="Shu S."/>
            <person name="Lovell J.T."/>
            <person name="Sreedasyam A."/>
            <person name="Maumus F."/>
            <person name="Tiley G.P."/>
            <person name="Fernandez-Pozo N."/>
            <person name="Barry K."/>
            <person name="Chen C."/>
            <person name="Wang M."/>
            <person name="Lipzen A."/>
            <person name="Daum C."/>
            <person name="Saski C.A."/>
            <person name="Payton A.C."/>
            <person name="Mcbreen J.C."/>
            <person name="Conrad R.E."/>
            <person name="Kollar L.M."/>
            <person name="Olsson S."/>
            <person name="Huttunen S."/>
            <person name="Landis J.B."/>
            <person name="Wickett N.J."/>
            <person name="Johnson M.G."/>
            <person name="Rensing S.A."/>
            <person name="Grimwood J."/>
            <person name="Schmutz J."/>
            <person name="Mcdaniel S.F."/>
        </authorList>
    </citation>
    <scope>NUCLEOTIDE SEQUENCE</scope>
    <source>
        <strain evidence="18">R40</strain>
    </source>
</reference>
<evidence type="ECO:0000259" key="17">
    <source>
        <dbReference type="PROSITE" id="PS51194"/>
    </source>
</evidence>
<feature type="compositionally biased region" description="Low complexity" evidence="12">
    <location>
        <begin position="169"/>
        <end position="179"/>
    </location>
</feature>
<dbReference type="Pfam" id="PF00628">
    <property type="entry name" value="PHD"/>
    <property type="match status" value="2"/>
</dbReference>
<feature type="compositionally biased region" description="Basic and acidic residues" evidence="12">
    <location>
        <begin position="180"/>
        <end position="196"/>
    </location>
</feature>
<evidence type="ECO:0000256" key="11">
    <source>
        <dbReference type="SAM" id="Coils"/>
    </source>
</evidence>
<feature type="region of interest" description="Disordered" evidence="12">
    <location>
        <begin position="371"/>
        <end position="394"/>
    </location>
</feature>
<protein>
    <submittedName>
        <fullName evidence="18">Uncharacterized protein</fullName>
    </submittedName>
</protein>
<feature type="compositionally biased region" description="Polar residues" evidence="12">
    <location>
        <begin position="3430"/>
        <end position="3456"/>
    </location>
</feature>
<feature type="compositionally biased region" description="Polar residues" evidence="12">
    <location>
        <begin position="3034"/>
        <end position="3081"/>
    </location>
</feature>
<feature type="compositionally biased region" description="Polar residues" evidence="12">
    <location>
        <begin position="2767"/>
        <end position="2776"/>
    </location>
</feature>
<feature type="compositionally biased region" description="Basic and acidic residues" evidence="12">
    <location>
        <begin position="141"/>
        <end position="151"/>
    </location>
</feature>
<dbReference type="InterPro" id="IPR013083">
    <property type="entry name" value="Znf_RING/FYVE/PHD"/>
</dbReference>
<dbReference type="SUPFAM" id="SSF54160">
    <property type="entry name" value="Chromo domain-like"/>
    <property type="match status" value="2"/>
</dbReference>
<evidence type="ECO:0000256" key="8">
    <source>
        <dbReference type="ARBA" id="ARBA00022840"/>
    </source>
</evidence>
<feature type="domain" description="Chromo" evidence="13">
    <location>
        <begin position="1349"/>
        <end position="1399"/>
    </location>
</feature>
<dbReference type="PROSITE" id="PS50016">
    <property type="entry name" value="ZF_PHD_2"/>
    <property type="match status" value="2"/>
</dbReference>
<organism evidence="18 19">
    <name type="scientific">Ceratodon purpureus</name>
    <name type="common">Fire moss</name>
    <name type="synonym">Dicranum purpureum</name>
    <dbReference type="NCBI Taxonomy" id="3225"/>
    <lineage>
        <taxon>Eukaryota</taxon>
        <taxon>Viridiplantae</taxon>
        <taxon>Streptophyta</taxon>
        <taxon>Embryophyta</taxon>
        <taxon>Bryophyta</taxon>
        <taxon>Bryophytina</taxon>
        <taxon>Bryopsida</taxon>
        <taxon>Dicranidae</taxon>
        <taxon>Pseudoditrichales</taxon>
        <taxon>Ditrichaceae</taxon>
        <taxon>Ceratodon</taxon>
    </lineage>
</organism>
<dbReference type="Pfam" id="PF00271">
    <property type="entry name" value="Helicase_C"/>
    <property type="match status" value="1"/>
</dbReference>
<evidence type="ECO:0000259" key="14">
    <source>
        <dbReference type="PROSITE" id="PS50016"/>
    </source>
</evidence>
<dbReference type="InterPro" id="IPR019787">
    <property type="entry name" value="Znf_PHD-finger"/>
</dbReference>
<comment type="subcellular location">
    <subcellularLocation>
        <location evidence="1">Nucleus</location>
    </subcellularLocation>
</comment>
<dbReference type="GO" id="GO:0016887">
    <property type="term" value="F:ATP hydrolysis activity"/>
    <property type="evidence" value="ECO:0007669"/>
    <property type="project" value="TreeGrafter"/>
</dbReference>
<dbReference type="Gene3D" id="3.40.50.10810">
    <property type="entry name" value="Tandem AAA-ATPase domain"/>
    <property type="match status" value="1"/>
</dbReference>
<dbReference type="SMART" id="SM00298">
    <property type="entry name" value="CHROMO"/>
    <property type="match status" value="2"/>
</dbReference>
<dbReference type="PANTHER" id="PTHR45623">
    <property type="entry name" value="CHROMODOMAIN-HELICASE-DNA-BINDING PROTEIN 3-RELATED-RELATED"/>
    <property type="match status" value="1"/>
</dbReference>
<dbReference type="CDD" id="cd18793">
    <property type="entry name" value="SF2_C_SNF"/>
    <property type="match status" value="1"/>
</dbReference>
<feature type="compositionally biased region" description="Low complexity" evidence="12">
    <location>
        <begin position="102"/>
        <end position="117"/>
    </location>
</feature>
<evidence type="ECO:0000256" key="6">
    <source>
        <dbReference type="ARBA" id="ARBA00022801"/>
    </source>
</evidence>
<feature type="region of interest" description="Disordered" evidence="12">
    <location>
        <begin position="1299"/>
        <end position="1343"/>
    </location>
</feature>
<dbReference type="InterPro" id="IPR000953">
    <property type="entry name" value="Chromo/chromo_shadow_dom"/>
</dbReference>
<feature type="compositionally biased region" description="Basic and acidic residues" evidence="12">
    <location>
        <begin position="251"/>
        <end position="278"/>
    </location>
</feature>
<keyword evidence="2" id="KW-0479">Metal-binding</keyword>
<dbReference type="Pfam" id="PF00385">
    <property type="entry name" value="Chromo"/>
    <property type="match status" value="2"/>
</dbReference>
<dbReference type="PROSITE" id="PS51194">
    <property type="entry name" value="HELICASE_CTER"/>
    <property type="match status" value="1"/>
</dbReference>
<dbReference type="InterPro" id="IPR001650">
    <property type="entry name" value="Helicase_C-like"/>
</dbReference>
<evidence type="ECO:0000256" key="9">
    <source>
        <dbReference type="ARBA" id="ARBA00023242"/>
    </source>
</evidence>
<feature type="compositionally biased region" description="Low complexity" evidence="12">
    <location>
        <begin position="57"/>
        <end position="94"/>
    </location>
</feature>
<feature type="region of interest" description="Disordered" evidence="12">
    <location>
        <begin position="1166"/>
        <end position="1187"/>
    </location>
</feature>
<feature type="domain" description="Helicase ATP-binding" evidence="16">
    <location>
        <begin position="1543"/>
        <end position="1716"/>
    </location>
</feature>
<feature type="region of interest" description="Disordered" evidence="12">
    <location>
        <begin position="3164"/>
        <end position="3232"/>
    </location>
</feature>
<feature type="region of interest" description="Disordered" evidence="12">
    <location>
        <begin position="434"/>
        <end position="467"/>
    </location>
</feature>
<feature type="domain" description="Chromo" evidence="13">
    <location>
        <begin position="1418"/>
        <end position="1501"/>
    </location>
</feature>
<dbReference type="Gene3D" id="6.10.250.1310">
    <property type="match status" value="1"/>
</dbReference>
<dbReference type="CDD" id="cd15532">
    <property type="entry name" value="PHD2_CHD_II"/>
    <property type="match status" value="1"/>
</dbReference>
<feature type="region of interest" description="Disordered" evidence="12">
    <location>
        <begin position="2345"/>
        <end position="2397"/>
    </location>
</feature>
<feature type="compositionally biased region" description="Polar residues" evidence="12">
    <location>
        <begin position="156"/>
        <end position="168"/>
    </location>
</feature>
<gene>
    <name evidence="18" type="ORF">KC19_5G187900</name>
</gene>
<dbReference type="CDD" id="cd00043">
    <property type="entry name" value="CYCLIN_SF"/>
    <property type="match status" value="1"/>
</dbReference>
<dbReference type="InterPro" id="IPR023780">
    <property type="entry name" value="Chromo_domain"/>
</dbReference>
<comment type="caution">
    <text evidence="18">The sequence shown here is derived from an EMBL/GenBank/DDBJ whole genome shotgun (WGS) entry which is preliminary data.</text>
</comment>
<dbReference type="Gene3D" id="3.30.40.10">
    <property type="entry name" value="Zinc/RING finger domain, C3HC4 (zinc finger)"/>
    <property type="match status" value="2"/>
</dbReference>
<feature type="region of interest" description="Disordered" evidence="12">
    <location>
        <begin position="714"/>
        <end position="736"/>
    </location>
</feature>
<dbReference type="InterPro" id="IPR038718">
    <property type="entry name" value="SNF2-like_sf"/>
</dbReference>
<feature type="region of interest" description="Disordered" evidence="12">
    <location>
        <begin position="56"/>
        <end position="335"/>
    </location>
</feature>
<name>A0A8T0I345_CERPU</name>
<sequence>MDVIYPPKAPTGSDIFQSGGFGEVQIGKLGNQDEYVEIDSDDSDTVPQIESLLRNDASVTGVNAGAAGAGTGAKSMAGSSLAPREVAAVSSASSREQHTTKSRGSVGRSSRSTVVGRALPQSTPGADVSPRDSDGPAPKVFNEETSKRPIFKELLTQMSIKSNGVRKQSSVGLSKSLSKSGDRNEEDGVRSRERDAQAILKRKASDIEPSTSTAPAKRPKVHGNSSDSSDIPPKNSKADESQLRGVSLSTGKEDTPLIRKENFDGSEDEGRERILKASEKRHRKLVLETDDDTQDEGQCTSNQRSDGKRKKSAGVKAASEVSSKKDSFPSGLARTGATCSGKQVFEKQQPPLAGENGVAPFRSAFPLHARRKARPPISGNNKSHAGTRYADHSEDGKPTWVTCVKCKKLRKVNADVNLKRSTWCCEKNTRDPRYASCSAPQEQNDHWKSGEVPTDELEVPSEREARTGEKVTLNQTKDMVKDKDIARRNIVWVKLQVDGKELYWPGLQVRKFDPAIQKKNEEPIEGFSGQTRVVRLFHPREGVDKLQVVKRSSSVKPFQQARLSYKDSSSDPDFLAAVTAADKYYIEPDTSMEGFSQLASGSNEEPMPNATDEEAGCQVEDLPREEAESNELESEDVESQDDKERGTLEDEEVIQVPIEQGKAQNSSEARNPTATIGESADPRCVQSQADEGRVEIEDEDVLQVSVELKDGAISPTAGDMIKSSNKRDGPQFSLSHSDKVEVVRKIETPNELGNDDVEVKERIKGSEASGSEELYGSGEKVLLDLEVLPRRRLILYDGTSQMLHFQDGFAVSIDPDSFGKELGKSSTGRTLHECIHQVGKRAIREKFPRSARSSNGLKFSALNPSDSFAKRLRDIWLREYEGELMPEFLKTRFVAGCIMEERGESVNWAHELSRTIRQELKEITSGLRKSLSPNVLKPIVQMLEKQVDQAPLPTFKAEEGEESMDIIEHDPYCQQCNNSGELLCCDGNGCRKTYHLKCLNPPLDEPPSGTFFCPGCLAEDLTRGTVHQLPSSNVNETAALENSSVVEDLRVSRMVAGATVSEDSQIGSTPRLVVDSLQTKKHALSDDRQEMPRVLEPSIIIDLGISNASPLGSRRNGLEELGGENMNVQVGVTCIPLTDNGAITEQQGEDSALELEEGEISPLEQANATDISANNSAPKLTDTSPPLITRDISSGVELPCEEEELPSSDDHNNICEGCDVGGELMYVTTPSLTSTPSSPLLLCDGEGCKVVYHKECLNPPLQTVPAGEWYCPGCEKGKVGKIWSVRKACSVVRSRADARSSDATGSGNLHGDQHNSEDEAQNDVPLGARFGSSSQHPEGAVNESGLVSGSCANVVNTNLKDGSVEYLVQWKSRSHAHDKWVNEKELEKLAPKELARFKKLLHEGQLYHAQEKYDAEWTEPERIIQKRLTRVTRRRPDSPVEKEKISNIQNAEIEWFVKWKGLGYEHCTWEPANAGVLASSRGIELINEFEGWKNAAMQRARKESQEEAEKRVKLPFNNLETQPDWMIRPELLPLQLEALNKLRRLWHARMNGILVYEASQEKIVMTIMFFLSLVEDYRVVRPILVVVPKSLIQNWEHELYLWAPKLYIVNYASKTEDARGIIRRTEFSSFCEPFKPQIVLTTFEVLNCDMDHLKKVEWEALIIDEGRSQRLQKSYQKSYRPCSQIKSTFRLLLLSEPLKSNVEELIQFVNFLEPRKSVFSHGDDMTQVTELRRRLTGRVLEYIPENRLTEYWVPVDMSPVQLEQYYNLLVRHYPTLSRNHRDHQIQDVVAKLRQSCNHPLLADPALNRASADLTPTEILDHDIEISGKMKLLHLIMPILKAANWRVLIFSQETKQLDILERYMTQSHGSDSFERVDSDSATKIKEGAIQRFNAEGSKRFVLLLKTGVHISFKNVQFLLLYDSDWNPSNDMRALHKIHNEGEASSKPLPVLRLYTHLTVEESTLILFRDKQLPPTRSNVSARICQKLLTWGASKIFDRYDSTNCPTGSSYRPKGAKFCPKAKLKQVVYNPEVVQKLLEALRCEEVGNKLEGDELLEAILVPRDEPASLFAESEHPINMVIGDSAEAFWAESLKSRHDDWQSKEVNMLGKGQRGKKRITYDEDAMATAVYTKAQLLEESERKRPRRRKASSEEEQEVVTDPSAQVIFPTDNHSVQVNIALHSNSPDPGQLQGNPDAMVSPQLEALGPAHGPVNHDHDSNRNAGSEVVRDPPKSNTEMFWECLPTICETLELPRPVIERVEALLKHFMQVPKNIRKSRATYEIIALELAVVWLAAKQLNYAIDKMMCISKVEEKLGTKFENRPQLVGPLYSRVVELCAGFEPSPAPPAAVLTTPQPSLVPESCSPGASVQNHPHRADLEHSSRNASIQATEREQPASSLPENVCVVSQETDQPVVADVPSVVVPASTPLSVQGTTIIDDAPAVEESQISHTSDEPVVETDTEVVLVGADPRLVPDEPLDTIIDQSRFTVPDPNGTLVSDASMVEQGKGWVLINPAPGVLFEEQVPVLDATTSAFGSSSTVQSVGTFPSQGTSLQRDREAVSATLGAPIPEVPGIPISNLPVESTSSPSTQIQVPPTQNVELTSQNEQAATVTPARLKEKYNQDMTLVIGAQRKESALNKSKANQKLEELKMKHDASRRLSTPDPSVVKGLEDLYNTQKRLNQADFITLDARQRYDRDKLRILYKKLICSSNGEGGSLGVRQFELEIQGIRAYYSKFSQPTLTSSPLQGSSLNQRSALRTIPPSRPGPSATAVSPSSTVQADGGSRVAQSLASANPAEDQLRQHVGRSPSPAIPVAISSQQQRGHAVQSGPQQRSHSVQPMTGEGISNSQRPATEVASTAAMQQTGLRTRGQLQRGNAPVHPGPTPNLQRGAAVASRSFSAPMLIPAVPPPVVHTARPSAPASVTPPAVNATGHVYPDVLLKEKEKLSKDMEKAKTAYESESLRIKSEYDREAEILHKKYEGLLVEQHRSFTKRQQQLQQNIVKVEWNRQLAEALRLREELAHRAAVFAGLSRANVQPLASQQGPQPQPLASQQGPQPQLLASQQGPQPQPLASQQGPQLQPLASQQGPQPIPGRPQLGGTAAAPVPGNMSWVTTNAANTGPGISDATMRPPGIFSTRVSTAPLQHPPRYGMHAALHTALQQDYSRYGMPAPQQQESPRNGMPVPQQQVSPRNGVPVPQQQESLRNGIPVPQQQESLRNGRPVPQQQVSPRNGMPVASWNDHPRSSMSEAMAVLAANVNGGLPGYHIGSGISRVRPESVFTPPLEHMNLDAGAGSPRPRTSGSSFPGVVAPVPPPPFQDPILSIISNSVPSLPPENPVVVSPVNPVAIPSIYPAVVPSMSPQQTSTGIPGGGMGSLLNPQSPRPGNPLPAGIEYQIPQNLEAVPAHQIDPRAHPSELHIIEGVEVLLNSGHISSETQGQPAANVGTQELPVSNVGTQEQPVVNAGTREQAVVNDAASSRPPNLIYLSDSDED</sequence>
<dbReference type="InterPro" id="IPR001965">
    <property type="entry name" value="Znf_PHD"/>
</dbReference>
<dbReference type="Gene3D" id="3.30.40.100">
    <property type="match status" value="1"/>
</dbReference>
<dbReference type="GO" id="GO:0005524">
    <property type="term" value="F:ATP binding"/>
    <property type="evidence" value="ECO:0007669"/>
    <property type="project" value="UniProtKB-KW"/>
</dbReference>
<dbReference type="InterPro" id="IPR011124">
    <property type="entry name" value="Znf_CW"/>
</dbReference>
<evidence type="ECO:0000256" key="3">
    <source>
        <dbReference type="ARBA" id="ARBA00022737"/>
    </source>
</evidence>
<evidence type="ECO:0000256" key="12">
    <source>
        <dbReference type="SAM" id="MobiDB-lite"/>
    </source>
</evidence>
<feature type="domain" description="PHD-type" evidence="14">
    <location>
        <begin position="1212"/>
        <end position="1277"/>
    </location>
</feature>
<dbReference type="Pfam" id="PF07496">
    <property type="entry name" value="zf-CW"/>
    <property type="match status" value="1"/>
</dbReference>
<dbReference type="PROSITE" id="PS01359">
    <property type="entry name" value="ZF_PHD_1"/>
    <property type="match status" value="2"/>
</dbReference>
<dbReference type="PROSITE" id="PS50013">
    <property type="entry name" value="CHROMO_2"/>
    <property type="match status" value="2"/>
</dbReference>
<dbReference type="Pfam" id="PF00176">
    <property type="entry name" value="SNF2-rel_dom"/>
    <property type="match status" value="1"/>
</dbReference>
<dbReference type="InterPro" id="IPR049730">
    <property type="entry name" value="SNF2/RAD54-like_C"/>
</dbReference>
<dbReference type="Gene3D" id="2.40.50.40">
    <property type="match status" value="2"/>
</dbReference>
<dbReference type="EMBL" id="CM026425">
    <property type="protein sequence ID" value="KAG0577874.1"/>
    <property type="molecule type" value="Genomic_DNA"/>
</dbReference>
<feature type="region of interest" description="Disordered" evidence="12">
    <location>
        <begin position="3358"/>
        <end position="3382"/>
    </location>
</feature>
<dbReference type="InterPro" id="IPR011011">
    <property type="entry name" value="Znf_FYVE_PHD"/>
</dbReference>
<feature type="domain" description="PHD-type" evidence="14">
    <location>
        <begin position="970"/>
        <end position="1019"/>
    </location>
</feature>
<evidence type="ECO:0000256" key="2">
    <source>
        <dbReference type="ARBA" id="ARBA00022723"/>
    </source>
</evidence>
<dbReference type="Proteomes" id="UP000822688">
    <property type="component" value="Chromosome 5"/>
</dbReference>
<evidence type="ECO:0000313" key="18">
    <source>
        <dbReference type="EMBL" id="KAG0577874.1"/>
    </source>
</evidence>
<feature type="compositionally biased region" description="Polar residues" evidence="12">
    <location>
        <begin position="1166"/>
        <end position="1186"/>
    </location>
</feature>
<dbReference type="InterPro" id="IPR000330">
    <property type="entry name" value="SNF2_N"/>
</dbReference>
<keyword evidence="9" id="KW-0539">Nucleus</keyword>
<keyword evidence="5 10" id="KW-0863">Zinc-finger</keyword>
<evidence type="ECO:0000256" key="1">
    <source>
        <dbReference type="ARBA" id="ARBA00004123"/>
    </source>
</evidence>
<feature type="compositionally biased region" description="Polar residues" evidence="12">
    <location>
        <begin position="2380"/>
        <end position="2397"/>
    </location>
</feature>
<feature type="compositionally biased region" description="Polar residues" evidence="12">
    <location>
        <begin position="662"/>
        <end position="676"/>
    </location>
</feature>
<dbReference type="InterPro" id="IPR016197">
    <property type="entry name" value="Chromo-like_dom_sf"/>
</dbReference>
<evidence type="ECO:0000256" key="10">
    <source>
        <dbReference type="PROSITE-ProRule" id="PRU00146"/>
    </source>
</evidence>
<dbReference type="GO" id="GO:0000785">
    <property type="term" value="C:chromatin"/>
    <property type="evidence" value="ECO:0007669"/>
    <property type="project" value="TreeGrafter"/>
</dbReference>
<dbReference type="GO" id="GO:0005634">
    <property type="term" value="C:nucleus"/>
    <property type="evidence" value="ECO:0007669"/>
    <property type="project" value="UniProtKB-SubCell"/>
</dbReference>
<keyword evidence="6" id="KW-0378">Hydrolase</keyword>
<feature type="region of interest" description="Disordered" evidence="12">
    <location>
        <begin position="2737"/>
        <end position="2890"/>
    </location>
</feature>
<evidence type="ECO:0000259" key="15">
    <source>
        <dbReference type="PROSITE" id="PS51050"/>
    </source>
</evidence>
<keyword evidence="8" id="KW-0067">ATP-binding</keyword>
<dbReference type="GO" id="GO:0003682">
    <property type="term" value="F:chromatin binding"/>
    <property type="evidence" value="ECO:0007669"/>
    <property type="project" value="TreeGrafter"/>
</dbReference>
<feature type="domain" description="Helicase C-terminal" evidence="17">
    <location>
        <begin position="1830"/>
        <end position="1994"/>
    </location>
</feature>
<evidence type="ECO:0000256" key="7">
    <source>
        <dbReference type="ARBA" id="ARBA00022833"/>
    </source>
</evidence>
<evidence type="ECO:0000259" key="13">
    <source>
        <dbReference type="PROSITE" id="PS50013"/>
    </source>
</evidence>
<dbReference type="Gene3D" id="3.40.50.300">
    <property type="entry name" value="P-loop containing nucleotide triphosphate hydrolases"/>
    <property type="match status" value="1"/>
</dbReference>
<feature type="region of interest" description="Disordered" evidence="12">
    <location>
        <begin position="3034"/>
        <end position="3132"/>
    </location>
</feature>
<dbReference type="SUPFAM" id="SSF52540">
    <property type="entry name" value="P-loop containing nucleoside triphosphate hydrolases"/>
    <property type="match status" value="2"/>
</dbReference>
<dbReference type="PROSITE" id="PS51050">
    <property type="entry name" value="ZF_CW"/>
    <property type="match status" value="1"/>
</dbReference>
<feature type="compositionally biased region" description="Polar residues" evidence="12">
    <location>
        <begin position="2825"/>
        <end position="2871"/>
    </location>
</feature>
<feature type="region of interest" description="Disordered" evidence="12">
    <location>
        <begin position="3430"/>
        <end position="3488"/>
    </location>
</feature>
<evidence type="ECO:0000256" key="5">
    <source>
        <dbReference type="ARBA" id="ARBA00022771"/>
    </source>
</evidence>
<dbReference type="GO" id="GO:0042393">
    <property type="term" value="F:histone binding"/>
    <property type="evidence" value="ECO:0007669"/>
    <property type="project" value="TreeGrafter"/>
</dbReference>
<evidence type="ECO:0000259" key="16">
    <source>
        <dbReference type="PROSITE" id="PS51192"/>
    </source>
</evidence>
<feature type="compositionally biased region" description="Low complexity" evidence="12">
    <location>
        <begin position="2804"/>
        <end position="2815"/>
    </location>
</feature>
<keyword evidence="19" id="KW-1185">Reference proteome</keyword>
<keyword evidence="7" id="KW-0862">Zinc</keyword>
<keyword evidence="11" id="KW-0175">Coiled coil</keyword>
<dbReference type="GO" id="GO:0140658">
    <property type="term" value="F:ATP-dependent chromatin remodeler activity"/>
    <property type="evidence" value="ECO:0007669"/>
    <property type="project" value="TreeGrafter"/>
</dbReference>
<dbReference type="InterPro" id="IPR056882">
    <property type="entry name" value="MOM1_dom"/>
</dbReference>
<proteinExistence type="predicted"/>
<evidence type="ECO:0000256" key="4">
    <source>
        <dbReference type="ARBA" id="ARBA00022741"/>
    </source>
</evidence>
<accession>A0A8T0I345</accession>
<dbReference type="PANTHER" id="PTHR45623:SF13">
    <property type="entry name" value="HELICASE PROTEIN MOM1"/>
    <property type="match status" value="1"/>
</dbReference>
<keyword evidence="4" id="KW-0547">Nucleotide-binding</keyword>
<dbReference type="PROSITE" id="PS51192">
    <property type="entry name" value="HELICASE_ATP_BIND_1"/>
    <property type="match status" value="1"/>
</dbReference>
<dbReference type="GO" id="GO:0003677">
    <property type="term" value="F:DNA binding"/>
    <property type="evidence" value="ECO:0007669"/>
    <property type="project" value="TreeGrafter"/>
</dbReference>